<feature type="chain" id="PRO_5042096464" evidence="1">
    <location>
        <begin position="25"/>
        <end position="98"/>
    </location>
</feature>
<gene>
    <name evidence="2" type="ORF">Bpfe_020983</name>
</gene>
<reference evidence="2" key="2">
    <citation type="submission" date="2023-04" db="EMBL/GenBank/DDBJ databases">
        <authorList>
            <person name="Bu L."/>
            <person name="Lu L."/>
            <person name="Laidemitt M.R."/>
            <person name="Zhang S.M."/>
            <person name="Mutuku M."/>
            <person name="Mkoji G."/>
            <person name="Steinauer M."/>
            <person name="Loker E.S."/>
        </authorList>
    </citation>
    <scope>NUCLEOTIDE SEQUENCE</scope>
    <source>
        <strain evidence="2">KasaAsao</strain>
        <tissue evidence="2">Whole Snail</tissue>
    </source>
</reference>
<keyword evidence="1" id="KW-0732">Signal</keyword>
<protein>
    <submittedName>
        <fullName evidence="2">Uncharacterized protein</fullName>
    </submittedName>
</protein>
<feature type="signal peptide" evidence="1">
    <location>
        <begin position="1"/>
        <end position="24"/>
    </location>
</feature>
<evidence type="ECO:0000313" key="2">
    <source>
        <dbReference type="EMBL" id="KAK0049611.1"/>
    </source>
</evidence>
<dbReference type="AlphaFoldDB" id="A0AAD8F438"/>
<comment type="caution">
    <text evidence="2">The sequence shown here is derived from an EMBL/GenBank/DDBJ whole genome shotgun (WGS) entry which is preliminary data.</text>
</comment>
<keyword evidence="3" id="KW-1185">Reference proteome</keyword>
<evidence type="ECO:0000313" key="3">
    <source>
        <dbReference type="Proteomes" id="UP001233172"/>
    </source>
</evidence>
<name>A0AAD8F438_BIOPF</name>
<dbReference type="Proteomes" id="UP001233172">
    <property type="component" value="Unassembled WGS sequence"/>
</dbReference>
<reference evidence="2" key="1">
    <citation type="journal article" date="2023" name="PLoS Negl. Trop. Dis.">
        <title>A genome sequence for Biomphalaria pfeifferi, the major vector snail for the human-infecting parasite Schistosoma mansoni.</title>
        <authorList>
            <person name="Bu L."/>
            <person name="Lu L."/>
            <person name="Laidemitt M.R."/>
            <person name="Zhang S.M."/>
            <person name="Mutuku M."/>
            <person name="Mkoji G."/>
            <person name="Steinauer M."/>
            <person name="Loker E.S."/>
        </authorList>
    </citation>
    <scope>NUCLEOTIDE SEQUENCE</scope>
    <source>
        <strain evidence="2">KasaAsao</strain>
    </source>
</reference>
<proteinExistence type="predicted"/>
<organism evidence="2 3">
    <name type="scientific">Biomphalaria pfeifferi</name>
    <name type="common">Bloodfluke planorb</name>
    <name type="synonym">Freshwater snail</name>
    <dbReference type="NCBI Taxonomy" id="112525"/>
    <lineage>
        <taxon>Eukaryota</taxon>
        <taxon>Metazoa</taxon>
        <taxon>Spiralia</taxon>
        <taxon>Lophotrochozoa</taxon>
        <taxon>Mollusca</taxon>
        <taxon>Gastropoda</taxon>
        <taxon>Heterobranchia</taxon>
        <taxon>Euthyneura</taxon>
        <taxon>Panpulmonata</taxon>
        <taxon>Hygrophila</taxon>
        <taxon>Lymnaeoidea</taxon>
        <taxon>Planorbidae</taxon>
        <taxon>Biomphalaria</taxon>
    </lineage>
</organism>
<sequence length="98" mass="11106">MFLRNLVLCLCLSVILLVPGQSEAIVKSPKVLLITYNVLPDGSDKILKFREGGEENIVHLEKRSMEMLSLGRSASDDGILTREKRQLRMLRLGKRQLN</sequence>
<evidence type="ECO:0000256" key="1">
    <source>
        <dbReference type="SAM" id="SignalP"/>
    </source>
</evidence>
<accession>A0AAD8F438</accession>
<dbReference type="EMBL" id="JASAOG010000124">
    <property type="protein sequence ID" value="KAK0049611.1"/>
    <property type="molecule type" value="Genomic_DNA"/>
</dbReference>